<proteinExistence type="inferred from homology"/>
<evidence type="ECO:0000256" key="6">
    <source>
        <dbReference type="SAM" id="SignalP"/>
    </source>
</evidence>
<feature type="chain" id="PRO_5047028444" evidence="6">
    <location>
        <begin position="28"/>
        <end position="287"/>
    </location>
</feature>
<comment type="caution">
    <text evidence="7">The sequence shown here is derived from an EMBL/GenBank/DDBJ whole genome shotgun (WGS) entry which is preliminary data.</text>
</comment>
<evidence type="ECO:0000313" key="8">
    <source>
        <dbReference type="Proteomes" id="UP001595961"/>
    </source>
</evidence>
<dbReference type="PANTHER" id="PTHR38776:SF1">
    <property type="entry name" value="MLTA-INTERACTING PROTEIN-RELATED"/>
    <property type="match status" value="1"/>
</dbReference>
<dbReference type="InterPro" id="IPR010583">
    <property type="entry name" value="MipA"/>
</dbReference>
<keyword evidence="3 6" id="KW-0732">Signal</keyword>
<feature type="signal peptide" evidence="6">
    <location>
        <begin position="1"/>
        <end position="27"/>
    </location>
</feature>
<keyword evidence="4" id="KW-0472">Membrane</keyword>
<keyword evidence="8" id="KW-1185">Reference proteome</keyword>
<name>A0ABV9BZ13_9GAMM</name>
<dbReference type="EMBL" id="JBHSGA010000008">
    <property type="protein sequence ID" value="MFC4525963.1"/>
    <property type="molecule type" value="Genomic_DNA"/>
</dbReference>
<dbReference type="Gene3D" id="2.40.160.60">
    <property type="entry name" value="Outer membrane protein transport protein (OMPP1/FadL/TodX)"/>
    <property type="match status" value="1"/>
</dbReference>
<evidence type="ECO:0000313" key="7">
    <source>
        <dbReference type="EMBL" id="MFC4525963.1"/>
    </source>
</evidence>
<evidence type="ECO:0000256" key="4">
    <source>
        <dbReference type="ARBA" id="ARBA00023136"/>
    </source>
</evidence>
<evidence type="ECO:0000256" key="3">
    <source>
        <dbReference type="ARBA" id="ARBA00022729"/>
    </source>
</evidence>
<sequence>MSSRSKRLGISLLTGLVLSGVAVTAMADDTLELSNSIYALSKPPEPQGGEWDFWRFAVGAGVVSMPTFPGARDTKVDGLPILSAGYGRWFIGANPDAGSLVSAGAYLYHDDHWRAGVAVTYDFLEPRQESDDPHLRGLGDVKRTTHAEAFGVFTYDWFEARSSVISDIGGNQRGTVVTLDAMGAWEATEQWSFSAGPGVTWGSSQYNRTFFGVDATQSARSGLAPYSLGSGVNEVRVTVGAAYRPTSHWVLGADITAAWLENDAGDSPIVQKKNQMSYGLIATYLFF</sequence>
<reference evidence="8" key="1">
    <citation type="journal article" date="2019" name="Int. J. Syst. Evol. Microbiol.">
        <title>The Global Catalogue of Microorganisms (GCM) 10K type strain sequencing project: providing services to taxonomists for standard genome sequencing and annotation.</title>
        <authorList>
            <consortium name="The Broad Institute Genomics Platform"/>
            <consortium name="The Broad Institute Genome Sequencing Center for Infectious Disease"/>
            <person name="Wu L."/>
            <person name="Ma J."/>
        </authorList>
    </citation>
    <scope>NUCLEOTIDE SEQUENCE [LARGE SCALE GENOMIC DNA]</scope>
    <source>
        <strain evidence="8">CCM 4481</strain>
    </source>
</reference>
<gene>
    <name evidence="7" type="ORF">ACFO5W_04870</name>
</gene>
<evidence type="ECO:0000256" key="1">
    <source>
        <dbReference type="ARBA" id="ARBA00004442"/>
    </source>
</evidence>
<dbReference type="RefSeq" id="WP_266150686.1">
    <property type="nucleotide sequence ID" value="NZ_CP064028.1"/>
</dbReference>
<dbReference type="PANTHER" id="PTHR38776">
    <property type="entry name" value="MLTA-INTERACTING PROTEIN-RELATED"/>
    <property type="match status" value="1"/>
</dbReference>
<comment type="similarity">
    <text evidence="2">Belongs to the MipA/OmpV family.</text>
</comment>
<comment type="subcellular location">
    <subcellularLocation>
        <location evidence="1">Cell outer membrane</location>
    </subcellularLocation>
</comment>
<dbReference type="Proteomes" id="UP001595961">
    <property type="component" value="Unassembled WGS sequence"/>
</dbReference>
<organism evidence="7 8">
    <name type="scientific">Dyella halodurans</name>
    <dbReference type="NCBI Taxonomy" id="1920171"/>
    <lineage>
        <taxon>Bacteria</taxon>
        <taxon>Pseudomonadati</taxon>
        <taxon>Pseudomonadota</taxon>
        <taxon>Gammaproteobacteria</taxon>
        <taxon>Lysobacterales</taxon>
        <taxon>Rhodanobacteraceae</taxon>
        <taxon>Dyella</taxon>
    </lineage>
</organism>
<evidence type="ECO:0000256" key="2">
    <source>
        <dbReference type="ARBA" id="ARBA00005722"/>
    </source>
</evidence>
<dbReference type="Pfam" id="PF06629">
    <property type="entry name" value="MipA"/>
    <property type="match status" value="1"/>
</dbReference>
<evidence type="ECO:0000256" key="5">
    <source>
        <dbReference type="ARBA" id="ARBA00023237"/>
    </source>
</evidence>
<protein>
    <submittedName>
        <fullName evidence="7">MipA/OmpV family protein</fullName>
    </submittedName>
</protein>
<keyword evidence="5" id="KW-0998">Cell outer membrane</keyword>
<accession>A0ABV9BZ13</accession>
<dbReference type="SUPFAM" id="SSF56935">
    <property type="entry name" value="Porins"/>
    <property type="match status" value="1"/>
</dbReference>